<evidence type="ECO:0000256" key="5">
    <source>
        <dbReference type="ARBA" id="ARBA00022827"/>
    </source>
</evidence>
<dbReference type="PROSITE" id="PS00624">
    <property type="entry name" value="GMC_OXRED_2"/>
    <property type="match status" value="1"/>
</dbReference>
<dbReference type="PANTHER" id="PTHR11552">
    <property type="entry name" value="GLUCOSE-METHANOL-CHOLINE GMC OXIDOREDUCTASE"/>
    <property type="match status" value="1"/>
</dbReference>
<keyword evidence="7" id="KW-0325">Glycoprotein</keyword>
<sequence>MISKLPTLQVFIAILIFLAVPTSGYDYVVIGGGPGGLTVASRLAEDDNVSVLVLEAGPNAEALEEVFVPGLIGAGQSLTTLNWAYKTTPQTHLDNRTLTVRAGKALGGGSTINSMLFPRGHKAQYDAWGLLNNDTDWSWSSLLPFFKRSEIFTPPNDFQSENGADYIPEFHGLDPSVGRVHAGFPNFFYPQSELWRQTALGLGLTATPDLTNGDPEAVGVAPNSIDPANNTRCSAVCAYWTPFSDKPNFAVLTNATVSRIIWSSEGNNGSSNLVATGVEYRLDGDTEPLIVNASREVIVAAGTIGTPKVLELSGVGNSRRVIFKSIILSAAGIEPILDHPSVGENLADHLHSWVNAFTNFSLTTDILNQDPVFARGQLDLWYKNRTGMYSAAGGRTLGIIPPSKILPGAELDTLIDQARSNLSHFADQFSNGNKLLAKGIQAQHEIALQLYLDDEEGPLEMNLGPGYTGPTPIEQRPPKNFTTINAVFYAPLSRGRSHIASSDPQIPPLVDPAYWSHPLDVASHVAGIQFARKMMNSPPLDSILEGEFEPGTDKEKDTDVEEWLKSKATADNHPVGTMAMLPKELGGVVDTSLKIYGIENVRVVDASIIPFPISAHIMSTVYMIGEKAADIIRRDPMESCY</sequence>
<gene>
    <name evidence="12" type="ORF">AAF712_002869</name>
</gene>
<dbReference type="Proteomes" id="UP001437256">
    <property type="component" value="Unassembled WGS sequence"/>
</dbReference>
<evidence type="ECO:0000256" key="1">
    <source>
        <dbReference type="ARBA" id="ARBA00001974"/>
    </source>
</evidence>
<dbReference type="SUPFAM" id="SSF51905">
    <property type="entry name" value="FAD/NAD(P)-binding domain"/>
    <property type="match status" value="1"/>
</dbReference>
<feature type="signal peptide" evidence="9">
    <location>
        <begin position="1"/>
        <end position="24"/>
    </location>
</feature>
<keyword evidence="4 9" id="KW-0732">Signal</keyword>
<dbReference type="PROSITE" id="PS00623">
    <property type="entry name" value="GMC_OXRED_1"/>
    <property type="match status" value="1"/>
</dbReference>
<evidence type="ECO:0000256" key="2">
    <source>
        <dbReference type="ARBA" id="ARBA00010790"/>
    </source>
</evidence>
<name>A0ABR3ABM7_9AGAR</name>
<dbReference type="PANTHER" id="PTHR11552:SF201">
    <property type="entry name" value="GLUCOSE-METHANOL-CHOLINE OXIDOREDUCTASE N-TERMINAL DOMAIN-CONTAINING PROTEIN"/>
    <property type="match status" value="1"/>
</dbReference>
<dbReference type="Gene3D" id="3.50.50.60">
    <property type="entry name" value="FAD/NAD(P)-binding domain"/>
    <property type="match status" value="1"/>
</dbReference>
<organism evidence="12 13">
    <name type="scientific">Marasmius tenuissimus</name>
    <dbReference type="NCBI Taxonomy" id="585030"/>
    <lineage>
        <taxon>Eukaryota</taxon>
        <taxon>Fungi</taxon>
        <taxon>Dikarya</taxon>
        <taxon>Basidiomycota</taxon>
        <taxon>Agaricomycotina</taxon>
        <taxon>Agaricomycetes</taxon>
        <taxon>Agaricomycetidae</taxon>
        <taxon>Agaricales</taxon>
        <taxon>Marasmiineae</taxon>
        <taxon>Marasmiaceae</taxon>
        <taxon>Marasmius</taxon>
    </lineage>
</organism>
<evidence type="ECO:0000313" key="13">
    <source>
        <dbReference type="Proteomes" id="UP001437256"/>
    </source>
</evidence>
<evidence type="ECO:0000256" key="9">
    <source>
        <dbReference type="SAM" id="SignalP"/>
    </source>
</evidence>
<evidence type="ECO:0000313" key="12">
    <source>
        <dbReference type="EMBL" id="KAL0069972.1"/>
    </source>
</evidence>
<comment type="similarity">
    <text evidence="2 8">Belongs to the GMC oxidoreductase family.</text>
</comment>
<dbReference type="SUPFAM" id="SSF54373">
    <property type="entry name" value="FAD-linked reductases, C-terminal domain"/>
    <property type="match status" value="1"/>
</dbReference>
<keyword evidence="3 8" id="KW-0285">Flavoprotein</keyword>
<reference evidence="12 13" key="1">
    <citation type="submission" date="2024-05" db="EMBL/GenBank/DDBJ databases">
        <title>A draft genome resource for the thread blight pathogen Marasmius tenuissimus strain MS-2.</title>
        <authorList>
            <person name="Yulfo-Soto G.E."/>
            <person name="Baruah I.K."/>
            <person name="Amoako-Attah I."/>
            <person name="Bukari Y."/>
            <person name="Meinhardt L.W."/>
            <person name="Bailey B.A."/>
            <person name="Cohen S.P."/>
        </authorList>
    </citation>
    <scope>NUCLEOTIDE SEQUENCE [LARGE SCALE GENOMIC DNA]</scope>
    <source>
        <strain evidence="12 13">MS-2</strain>
    </source>
</reference>
<dbReference type="InterPro" id="IPR012132">
    <property type="entry name" value="GMC_OxRdtase"/>
</dbReference>
<feature type="domain" description="Glucose-methanol-choline oxidoreductase N-terminal" evidence="11">
    <location>
        <begin position="302"/>
        <end position="316"/>
    </location>
</feature>
<dbReference type="InterPro" id="IPR000172">
    <property type="entry name" value="GMC_OxRdtase_N"/>
</dbReference>
<evidence type="ECO:0000256" key="4">
    <source>
        <dbReference type="ARBA" id="ARBA00022729"/>
    </source>
</evidence>
<keyword evidence="5 8" id="KW-0274">FAD</keyword>
<protein>
    <recommendedName>
        <fullName evidence="10 11">Glucose-methanol-choline oxidoreductase N-terminal domain-containing protein</fullName>
    </recommendedName>
</protein>
<evidence type="ECO:0000256" key="3">
    <source>
        <dbReference type="ARBA" id="ARBA00022630"/>
    </source>
</evidence>
<proteinExistence type="inferred from homology"/>
<evidence type="ECO:0000256" key="6">
    <source>
        <dbReference type="ARBA" id="ARBA00023002"/>
    </source>
</evidence>
<evidence type="ECO:0000256" key="8">
    <source>
        <dbReference type="RuleBase" id="RU003968"/>
    </source>
</evidence>
<dbReference type="Pfam" id="PF05199">
    <property type="entry name" value="GMC_oxred_C"/>
    <property type="match status" value="1"/>
</dbReference>
<feature type="domain" description="Glucose-methanol-choline oxidoreductase N-terminal" evidence="10">
    <location>
        <begin position="103"/>
        <end position="126"/>
    </location>
</feature>
<dbReference type="InterPro" id="IPR036188">
    <property type="entry name" value="FAD/NAD-bd_sf"/>
</dbReference>
<dbReference type="InterPro" id="IPR007867">
    <property type="entry name" value="GMC_OxRtase_C"/>
</dbReference>
<evidence type="ECO:0000256" key="7">
    <source>
        <dbReference type="ARBA" id="ARBA00023180"/>
    </source>
</evidence>
<evidence type="ECO:0000259" key="11">
    <source>
        <dbReference type="PROSITE" id="PS00624"/>
    </source>
</evidence>
<keyword evidence="6" id="KW-0560">Oxidoreductase</keyword>
<accession>A0ABR3ABM7</accession>
<dbReference type="PIRSF" id="PIRSF000137">
    <property type="entry name" value="Alcohol_oxidase"/>
    <property type="match status" value="1"/>
</dbReference>
<comment type="caution">
    <text evidence="12">The sequence shown here is derived from an EMBL/GenBank/DDBJ whole genome shotgun (WGS) entry which is preliminary data.</text>
</comment>
<dbReference type="Pfam" id="PF00732">
    <property type="entry name" value="GMC_oxred_N"/>
    <property type="match status" value="1"/>
</dbReference>
<dbReference type="Gene3D" id="3.30.560.10">
    <property type="entry name" value="Glucose Oxidase, domain 3"/>
    <property type="match status" value="1"/>
</dbReference>
<feature type="chain" id="PRO_5045831000" description="Glucose-methanol-choline oxidoreductase N-terminal domain-containing protein" evidence="9">
    <location>
        <begin position="25"/>
        <end position="641"/>
    </location>
</feature>
<dbReference type="EMBL" id="JBBXMP010000009">
    <property type="protein sequence ID" value="KAL0069972.1"/>
    <property type="molecule type" value="Genomic_DNA"/>
</dbReference>
<keyword evidence="13" id="KW-1185">Reference proteome</keyword>
<comment type="cofactor">
    <cofactor evidence="1">
        <name>FAD</name>
        <dbReference type="ChEBI" id="CHEBI:57692"/>
    </cofactor>
</comment>
<evidence type="ECO:0000259" key="10">
    <source>
        <dbReference type="PROSITE" id="PS00623"/>
    </source>
</evidence>